<keyword evidence="6" id="KW-1185">Reference proteome</keyword>
<dbReference type="SUPFAM" id="SSF56235">
    <property type="entry name" value="N-terminal nucleophile aminohydrolases (Ntn hydrolases)"/>
    <property type="match status" value="1"/>
</dbReference>
<dbReference type="OrthoDB" id="204949at2759"/>
<dbReference type="GO" id="GO:0005634">
    <property type="term" value="C:nucleus"/>
    <property type="evidence" value="ECO:0007669"/>
    <property type="project" value="UniProtKB-SubCell"/>
</dbReference>
<dbReference type="AlphaFoldDB" id="A0A1E7ESE7"/>
<dbReference type="InterPro" id="IPR029055">
    <property type="entry name" value="Ntn_hydrolases_N"/>
</dbReference>
<dbReference type="GO" id="GO:0016787">
    <property type="term" value="F:hydrolase activity"/>
    <property type="evidence" value="ECO:0007669"/>
    <property type="project" value="UniProtKB-KW"/>
</dbReference>
<dbReference type="PANTHER" id="PTHR32194:SF10">
    <property type="entry name" value="PROTEASOME SUBUNIT BETA TYPE-3"/>
    <property type="match status" value="1"/>
</dbReference>
<dbReference type="InParanoid" id="A0A1E7ESE7"/>
<comment type="subcellular location">
    <subcellularLocation>
        <location evidence="1">Nucleus</location>
    </subcellularLocation>
</comment>
<dbReference type="Gene3D" id="3.60.20.10">
    <property type="entry name" value="Glutamine Phosphoribosylpyrophosphate, subunit 1, domain 1"/>
    <property type="match status" value="1"/>
</dbReference>
<sequence>MSILEYNGAAIIAMAGKGCVGIAADRRLGAQLATIACDFTKVFRMSPKLYVGLGGLATDVQTLHQLLEFRLGLYRLKEEREITPKVFSHLLGQLLYEKRFGPYFIEPVVAGLDEKTGEPFLSGMDLIGAPVDTKDFVVTGTCTGNMYGMCEALFKPDMNPEELFETLGQALLSSVDRDALSGWGGVVHIITKDAVITRELKGRMD</sequence>
<name>A0A1E7ESE7_9STRA</name>
<dbReference type="InterPro" id="IPR033811">
    <property type="entry name" value="Proteasome_beta_3"/>
</dbReference>
<dbReference type="Pfam" id="PF00227">
    <property type="entry name" value="Proteasome"/>
    <property type="match status" value="1"/>
</dbReference>
<dbReference type="PANTHER" id="PTHR32194">
    <property type="entry name" value="METALLOPROTEASE TLDD"/>
    <property type="match status" value="1"/>
</dbReference>
<keyword evidence="2" id="KW-0963">Cytoplasm</keyword>
<evidence type="ECO:0000256" key="2">
    <source>
        <dbReference type="ARBA" id="ARBA00022490"/>
    </source>
</evidence>
<evidence type="ECO:0000313" key="5">
    <source>
        <dbReference type="EMBL" id="OEU08940.1"/>
    </source>
</evidence>
<dbReference type="InterPro" id="IPR001353">
    <property type="entry name" value="Proteasome_sua/b"/>
</dbReference>
<evidence type="ECO:0000256" key="4">
    <source>
        <dbReference type="ARBA" id="ARBA00023242"/>
    </source>
</evidence>
<dbReference type="EMBL" id="KV784378">
    <property type="protein sequence ID" value="OEU08940.1"/>
    <property type="molecule type" value="Genomic_DNA"/>
</dbReference>
<organism evidence="5 6">
    <name type="scientific">Fragilariopsis cylindrus CCMP1102</name>
    <dbReference type="NCBI Taxonomy" id="635003"/>
    <lineage>
        <taxon>Eukaryota</taxon>
        <taxon>Sar</taxon>
        <taxon>Stramenopiles</taxon>
        <taxon>Ochrophyta</taxon>
        <taxon>Bacillariophyta</taxon>
        <taxon>Bacillariophyceae</taxon>
        <taxon>Bacillariophycidae</taxon>
        <taxon>Bacillariales</taxon>
        <taxon>Bacillariaceae</taxon>
        <taxon>Fragilariopsis</taxon>
    </lineage>
</organism>
<dbReference type="Proteomes" id="UP000095751">
    <property type="component" value="Unassembled WGS sequence"/>
</dbReference>
<dbReference type="GO" id="GO:0005737">
    <property type="term" value="C:cytoplasm"/>
    <property type="evidence" value="ECO:0007669"/>
    <property type="project" value="TreeGrafter"/>
</dbReference>
<protein>
    <submittedName>
        <fullName evidence="5">N-terminal nucleophile aminohydrolase</fullName>
    </submittedName>
</protein>
<dbReference type="CDD" id="cd03759">
    <property type="entry name" value="proteasome_beta_type_3"/>
    <property type="match status" value="1"/>
</dbReference>
<dbReference type="InterPro" id="IPR023333">
    <property type="entry name" value="Proteasome_suB-type"/>
</dbReference>
<evidence type="ECO:0000313" key="6">
    <source>
        <dbReference type="Proteomes" id="UP000095751"/>
    </source>
</evidence>
<dbReference type="KEGG" id="fcy:FRACYDRAFT_271629"/>
<keyword evidence="4" id="KW-0539">Nucleus</keyword>
<reference evidence="5 6" key="1">
    <citation type="submission" date="2016-09" db="EMBL/GenBank/DDBJ databases">
        <title>Extensive genetic diversity and differential bi-allelic expression allows diatom success in the polar Southern Ocean.</title>
        <authorList>
            <consortium name="DOE Joint Genome Institute"/>
            <person name="Mock T."/>
            <person name="Otillar R.P."/>
            <person name="Strauss J."/>
            <person name="Dupont C."/>
            <person name="Frickenhaus S."/>
            <person name="Maumus F."/>
            <person name="Mcmullan M."/>
            <person name="Sanges R."/>
            <person name="Schmutz J."/>
            <person name="Toseland A."/>
            <person name="Valas R."/>
            <person name="Veluchamy A."/>
            <person name="Ward B.J."/>
            <person name="Allen A."/>
            <person name="Barry K."/>
            <person name="Falciatore A."/>
            <person name="Ferrante M."/>
            <person name="Fortunato A.E."/>
            <person name="Gloeckner G."/>
            <person name="Gruber A."/>
            <person name="Hipkin R."/>
            <person name="Janech M."/>
            <person name="Kroth P."/>
            <person name="Leese F."/>
            <person name="Lindquist E."/>
            <person name="Lyon B.R."/>
            <person name="Martin J."/>
            <person name="Mayer C."/>
            <person name="Parker M."/>
            <person name="Quesneville H."/>
            <person name="Raymond J."/>
            <person name="Uhlig C."/>
            <person name="Valentin K.U."/>
            <person name="Worden A.Z."/>
            <person name="Armbrust E.V."/>
            <person name="Bowler C."/>
            <person name="Green B."/>
            <person name="Moulton V."/>
            <person name="Van Oosterhout C."/>
            <person name="Grigoriev I."/>
        </authorList>
    </citation>
    <scope>NUCLEOTIDE SEQUENCE [LARGE SCALE GENOMIC DNA]</scope>
    <source>
        <strain evidence="5 6">CCMP1102</strain>
    </source>
</reference>
<keyword evidence="3" id="KW-0647">Proteasome</keyword>
<gene>
    <name evidence="5" type="ORF">FRACYDRAFT_271629</name>
</gene>
<dbReference type="FunFam" id="3.60.20.10:FF:000003">
    <property type="entry name" value="Proteasome subunit beta type-3"/>
    <property type="match status" value="1"/>
</dbReference>
<dbReference type="PROSITE" id="PS51476">
    <property type="entry name" value="PROTEASOME_BETA_2"/>
    <property type="match status" value="1"/>
</dbReference>
<keyword evidence="5" id="KW-0378">Hydrolase</keyword>
<dbReference type="GO" id="GO:0043161">
    <property type="term" value="P:proteasome-mediated ubiquitin-dependent protein catabolic process"/>
    <property type="evidence" value="ECO:0007669"/>
    <property type="project" value="InterPro"/>
</dbReference>
<evidence type="ECO:0000256" key="3">
    <source>
        <dbReference type="ARBA" id="ARBA00022942"/>
    </source>
</evidence>
<dbReference type="GO" id="GO:0019774">
    <property type="term" value="C:proteasome core complex, beta-subunit complex"/>
    <property type="evidence" value="ECO:0007669"/>
    <property type="project" value="InterPro"/>
</dbReference>
<evidence type="ECO:0000256" key="1">
    <source>
        <dbReference type="ARBA" id="ARBA00004123"/>
    </source>
</evidence>
<proteinExistence type="predicted"/>
<accession>A0A1E7ESE7</accession>
<dbReference type="FunCoup" id="A0A1E7ESE7">
    <property type="interactions" value="399"/>
</dbReference>